<feature type="transmembrane region" description="Helical" evidence="8">
    <location>
        <begin position="240"/>
        <end position="260"/>
    </location>
</feature>
<feature type="transmembrane region" description="Helical" evidence="8">
    <location>
        <begin position="310"/>
        <end position="327"/>
    </location>
</feature>
<protein>
    <submittedName>
        <fullName evidence="10">Hydrogenase-4 component B</fullName>
        <ecNumber evidence="10">1.-.-.-</ecNumber>
    </submittedName>
</protein>
<evidence type="ECO:0000256" key="1">
    <source>
        <dbReference type="ARBA" id="ARBA00004651"/>
    </source>
</evidence>
<evidence type="ECO:0000256" key="8">
    <source>
        <dbReference type="SAM" id="Phobius"/>
    </source>
</evidence>
<evidence type="ECO:0000256" key="4">
    <source>
        <dbReference type="ARBA" id="ARBA00022989"/>
    </source>
</evidence>
<evidence type="ECO:0000256" key="3">
    <source>
        <dbReference type="ARBA" id="ARBA00022692"/>
    </source>
</evidence>
<organism evidence="10 11">
    <name type="scientific">Sorangium cellulosum (strain So ce56)</name>
    <name type="common">Polyangium cellulosum (strain So ce56)</name>
    <dbReference type="NCBI Taxonomy" id="448385"/>
    <lineage>
        <taxon>Bacteria</taxon>
        <taxon>Pseudomonadati</taxon>
        <taxon>Myxococcota</taxon>
        <taxon>Polyangia</taxon>
        <taxon>Polyangiales</taxon>
        <taxon>Polyangiaceae</taxon>
        <taxon>Sorangium</taxon>
    </lineage>
</organism>
<dbReference type="HOGENOM" id="CLU_007100_8_1_7"/>
<dbReference type="RefSeq" id="WP_012237433.1">
    <property type="nucleotide sequence ID" value="NC_010162.1"/>
</dbReference>
<dbReference type="GO" id="GO:0008137">
    <property type="term" value="F:NADH dehydrogenase (ubiquinone) activity"/>
    <property type="evidence" value="ECO:0007669"/>
    <property type="project" value="InterPro"/>
</dbReference>
<feature type="transmembrane region" description="Helical" evidence="8">
    <location>
        <begin position="519"/>
        <end position="538"/>
    </location>
</feature>
<evidence type="ECO:0000313" key="10">
    <source>
        <dbReference type="EMBL" id="CAN94964.1"/>
    </source>
</evidence>
<dbReference type="InterPro" id="IPR052175">
    <property type="entry name" value="ComplexI-like_HydComp"/>
</dbReference>
<feature type="transmembrane region" description="Helical" evidence="8">
    <location>
        <begin position="272"/>
        <end position="290"/>
    </location>
</feature>
<feature type="transmembrane region" description="Helical" evidence="8">
    <location>
        <begin position="76"/>
        <end position="98"/>
    </location>
</feature>
<keyword evidence="11" id="KW-1185">Reference proteome</keyword>
<feature type="domain" description="NADH:quinone oxidoreductase/Mrp antiporter transmembrane" evidence="9">
    <location>
        <begin position="132"/>
        <end position="414"/>
    </location>
</feature>
<dbReference type="PRINTS" id="PR01437">
    <property type="entry name" value="NUOXDRDTASE4"/>
</dbReference>
<dbReference type="eggNOG" id="COG1009">
    <property type="taxonomic scope" value="Bacteria"/>
</dbReference>
<dbReference type="GO" id="GO:0042773">
    <property type="term" value="P:ATP synthesis coupled electron transport"/>
    <property type="evidence" value="ECO:0007669"/>
    <property type="project" value="InterPro"/>
</dbReference>
<feature type="transmembrane region" description="Helical" evidence="8">
    <location>
        <begin position="134"/>
        <end position="153"/>
    </location>
</feature>
<dbReference type="KEGG" id="scl:sce4801"/>
<dbReference type="PANTHER" id="PTHR42682:SF3">
    <property type="entry name" value="FORMATE HYDROGENLYASE SUBUNIT 3-RELATED"/>
    <property type="match status" value="1"/>
</dbReference>
<feature type="transmembrane region" description="Helical" evidence="8">
    <location>
        <begin position="424"/>
        <end position="455"/>
    </location>
</feature>
<feature type="transmembrane region" description="Helical" evidence="8">
    <location>
        <begin position="384"/>
        <end position="412"/>
    </location>
</feature>
<evidence type="ECO:0000259" key="9">
    <source>
        <dbReference type="Pfam" id="PF00361"/>
    </source>
</evidence>
<reference evidence="10 11" key="1">
    <citation type="journal article" date="2007" name="Nat. Biotechnol.">
        <title>Complete genome sequence of the myxobacterium Sorangium cellulosum.</title>
        <authorList>
            <person name="Schneiker S."/>
            <person name="Perlova O."/>
            <person name="Kaiser O."/>
            <person name="Gerth K."/>
            <person name="Alici A."/>
            <person name="Altmeyer M.O."/>
            <person name="Bartels D."/>
            <person name="Bekel T."/>
            <person name="Beyer S."/>
            <person name="Bode E."/>
            <person name="Bode H.B."/>
            <person name="Bolten C.J."/>
            <person name="Choudhuri J.V."/>
            <person name="Doss S."/>
            <person name="Elnakady Y.A."/>
            <person name="Frank B."/>
            <person name="Gaigalat L."/>
            <person name="Goesmann A."/>
            <person name="Groeger C."/>
            <person name="Gross F."/>
            <person name="Jelsbak L."/>
            <person name="Jelsbak L."/>
            <person name="Kalinowski J."/>
            <person name="Kegler C."/>
            <person name="Knauber T."/>
            <person name="Konietzny S."/>
            <person name="Kopp M."/>
            <person name="Krause L."/>
            <person name="Krug D."/>
            <person name="Linke B."/>
            <person name="Mahmud T."/>
            <person name="Martinez-Arias R."/>
            <person name="McHardy A.C."/>
            <person name="Merai M."/>
            <person name="Meyer F."/>
            <person name="Mormann S."/>
            <person name="Munoz-Dorado J."/>
            <person name="Perez J."/>
            <person name="Pradella S."/>
            <person name="Rachid S."/>
            <person name="Raddatz G."/>
            <person name="Rosenau F."/>
            <person name="Rueckert C."/>
            <person name="Sasse F."/>
            <person name="Scharfe M."/>
            <person name="Schuster S.C."/>
            <person name="Suen G."/>
            <person name="Treuner-Lange A."/>
            <person name="Velicer G.J."/>
            <person name="Vorholter F.-J."/>
            <person name="Weissman K.J."/>
            <person name="Welch R.D."/>
            <person name="Wenzel S.C."/>
            <person name="Whitworth D.E."/>
            <person name="Wilhelm S."/>
            <person name="Wittmann C."/>
            <person name="Bloecker H."/>
            <person name="Puehler A."/>
            <person name="Mueller R."/>
        </authorList>
    </citation>
    <scope>NUCLEOTIDE SEQUENCE [LARGE SCALE GENOMIC DNA]</scope>
    <source>
        <strain evidence="11">So ce56</strain>
    </source>
</reference>
<dbReference type="Pfam" id="PF00361">
    <property type="entry name" value="Proton_antipo_M"/>
    <property type="match status" value="1"/>
</dbReference>
<accession>A9FF84</accession>
<keyword evidence="6 8" id="KW-0472">Membrane</keyword>
<keyword evidence="4 8" id="KW-1133">Transmembrane helix</keyword>
<evidence type="ECO:0000256" key="7">
    <source>
        <dbReference type="RuleBase" id="RU000320"/>
    </source>
</evidence>
<proteinExistence type="predicted"/>
<sequence length="658" mass="69984">MTGSLLLSVPVLLVGAALSLGLRSNGARGAAAIASQAMAAALVLARAVPILRGGEALEIVWRWPTPIDSMAFRVDALGAFFLAWSLPMTLLGTIYAVGYLRPYFDRGRNGGPHFALLNMVALSFVLIYSVQNALVFLLGWEIAALAAWLLVIWDYRNQKIRFAGFNYLISTHVGLFVLVAAFMLLHSKTDSMDLAVFGEFLSSQDPARGTLFLLLGVAFALKSAFFPFHTWLPRAHSAAPAHISALMSGVIHKAGLFAFLRFTLLMGRPDEWMGWSVLGFGALSAFFGVLSTSAERDLKRLLGYSSTENVGIAAMGLGVGYLGWTWGVPALTLCGFGGGLLHILNHALFKCLLFYAAGAIYRAAHTVDLERLGGLAKRLPRTSILFLIGCLAISALPPLNGFVSELLIYAGLLSGRAPSSQGSAVTIAAAAALAFVGAVSALSMTRAFGLTFLGVPRDPGLHVGEDAPSSMLWPMVVHAAFVIAIGVAPDLGIAAIGAALRLFPIESSASTLPALLTPLAWASRALAGALLVAGVIGWRRGLAARRSVTWGCGTTATSSRMQYTGSSFSEQFTRIFASFLPSLRRERLPEGPFPQQPGHLSTHHVDAVERRMFEVLGHGESFIAQAFDRIPEQPRFAFSAGFVALVIIGAMVIGGVGR</sequence>
<feature type="transmembrane region" description="Helical" evidence="8">
    <location>
        <begin position="165"/>
        <end position="187"/>
    </location>
</feature>
<evidence type="ECO:0000256" key="5">
    <source>
        <dbReference type="ARBA" id="ARBA00023002"/>
    </source>
</evidence>
<dbReference type="AlphaFoldDB" id="A9FF84"/>
<feature type="transmembrane region" description="Helical" evidence="8">
    <location>
        <begin position="636"/>
        <end position="656"/>
    </location>
</feature>
<keyword evidence="3 7" id="KW-0812">Transmembrane</keyword>
<feature type="transmembrane region" description="Helical" evidence="8">
    <location>
        <begin position="110"/>
        <end position="128"/>
    </location>
</feature>
<dbReference type="InterPro" id="IPR003918">
    <property type="entry name" value="NADH_UbQ_OxRdtase"/>
</dbReference>
<dbReference type="GO" id="GO:0005886">
    <property type="term" value="C:plasma membrane"/>
    <property type="evidence" value="ECO:0007669"/>
    <property type="project" value="UniProtKB-SubCell"/>
</dbReference>
<feature type="transmembrane region" description="Helical" evidence="8">
    <location>
        <begin position="207"/>
        <end position="228"/>
    </location>
</feature>
<evidence type="ECO:0000256" key="6">
    <source>
        <dbReference type="ARBA" id="ARBA00023136"/>
    </source>
</evidence>
<feature type="transmembrane region" description="Helical" evidence="8">
    <location>
        <begin position="476"/>
        <end position="499"/>
    </location>
</feature>
<dbReference type="PANTHER" id="PTHR42682">
    <property type="entry name" value="HYDROGENASE-4 COMPONENT F"/>
    <property type="match status" value="1"/>
</dbReference>
<dbReference type="GO" id="GO:0016491">
    <property type="term" value="F:oxidoreductase activity"/>
    <property type="evidence" value="ECO:0007669"/>
    <property type="project" value="UniProtKB-KW"/>
</dbReference>
<evidence type="ECO:0000313" key="11">
    <source>
        <dbReference type="Proteomes" id="UP000002139"/>
    </source>
</evidence>
<dbReference type="STRING" id="448385.sce4801"/>
<comment type="subcellular location">
    <subcellularLocation>
        <location evidence="1">Cell membrane</location>
        <topology evidence="1">Multi-pass membrane protein</topology>
    </subcellularLocation>
    <subcellularLocation>
        <location evidence="7">Membrane</location>
        <topology evidence="7">Multi-pass membrane protein</topology>
    </subcellularLocation>
</comment>
<feature type="transmembrane region" description="Helical" evidence="8">
    <location>
        <begin position="347"/>
        <end position="364"/>
    </location>
</feature>
<dbReference type="Proteomes" id="UP000002139">
    <property type="component" value="Chromosome"/>
</dbReference>
<dbReference type="InterPro" id="IPR001750">
    <property type="entry name" value="ND/Mrp_TM"/>
</dbReference>
<name>A9FF84_SORC5</name>
<dbReference type="EC" id="1.-.-.-" evidence="10"/>
<dbReference type="EMBL" id="AM746676">
    <property type="protein sequence ID" value="CAN94964.1"/>
    <property type="molecule type" value="Genomic_DNA"/>
</dbReference>
<evidence type="ECO:0000256" key="2">
    <source>
        <dbReference type="ARBA" id="ARBA00022475"/>
    </source>
</evidence>
<keyword evidence="2" id="KW-1003">Cell membrane</keyword>
<keyword evidence="5 10" id="KW-0560">Oxidoreductase</keyword>
<dbReference type="BioCyc" id="SCEL448385:SCE_RS24650-MONOMER"/>
<gene>
    <name evidence="10" type="primary">hyfB</name>
    <name evidence="10" type="ordered locus">sce4801</name>
</gene>